<comment type="caution">
    <text evidence="5">The sequence shown here is derived from an EMBL/GenBank/DDBJ whole genome shotgun (WGS) entry which is preliminary data.</text>
</comment>
<name>A0ABQ3BM06_9FLAO</name>
<dbReference type="RefSeq" id="WP_027883754.1">
    <property type="nucleotide sequence ID" value="NZ_BMWY01000002.1"/>
</dbReference>
<evidence type="ECO:0000313" key="6">
    <source>
        <dbReference type="Proteomes" id="UP000615593"/>
    </source>
</evidence>
<dbReference type="GeneID" id="94368738"/>
<gene>
    <name evidence="5" type="ORF">GCM10008088_10720</name>
</gene>
<dbReference type="InterPro" id="IPR002577">
    <property type="entry name" value="HTH_HxlR"/>
</dbReference>
<dbReference type="EMBL" id="BMWY01000002">
    <property type="protein sequence ID" value="GGZ50808.1"/>
    <property type="molecule type" value="Genomic_DNA"/>
</dbReference>
<evidence type="ECO:0000256" key="2">
    <source>
        <dbReference type="ARBA" id="ARBA00023125"/>
    </source>
</evidence>
<dbReference type="InterPro" id="IPR036390">
    <property type="entry name" value="WH_DNA-bd_sf"/>
</dbReference>
<organism evidence="5 6">
    <name type="scientific">Mesonia mobilis</name>
    <dbReference type="NCBI Taxonomy" id="369791"/>
    <lineage>
        <taxon>Bacteria</taxon>
        <taxon>Pseudomonadati</taxon>
        <taxon>Bacteroidota</taxon>
        <taxon>Flavobacteriia</taxon>
        <taxon>Flavobacteriales</taxon>
        <taxon>Flavobacteriaceae</taxon>
        <taxon>Mesonia</taxon>
    </lineage>
</organism>
<evidence type="ECO:0000259" key="4">
    <source>
        <dbReference type="PROSITE" id="PS51118"/>
    </source>
</evidence>
<dbReference type="InterPro" id="IPR036388">
    <property type="entry name" value="WH-like_DNA-bd_sf"/>
</dbReference>
<sequence length="119" mass="13747">MEVVEKKSALITCSEKIRAIHDTMDVLSGKWKVSIIACLCYQSMRYSEILREVEGISGKMLSRELKDLEINNLIHRKVLDTKPVSVSYEISDYGRSLKQLTDVIADWGINHRKEMIKEF</sequence>
<dbReference type="Gene3D" id="1.10.10.10">
    <property type="entry name" value="Winged helix-like DNA-binding domain superfamily/Winged helix DNA-binding domain"/>
    <property type="match status" value="1"/>
</dbReference>
<keyword evidence="6" id="KW-1185">Reference proteome</keyword>
<evidence type="ECO:0000256" key="1">
    <source>
        <dbReference type="ARBA" id="ARBA00023015"/>
    </source>
</evidence>
<dbReference type="SUPFAM" id="SSF46785">
    <property type="entry name" value="Winged helix' DNA-binding domain"/>
    <property type="match status" value="1"/>
</dbReference>
<dbReference type="PANTHER" id="PTHR33204">
    <property type="entry name" value="TRANSCRIPTIONAL REGULATOR, MARR FAMILY"/>
    <property type="match status" value="1"/>
</dbReference>
<accession>A0ABQ3BM06</accession>
<feature type="domain" description="HTH hxlR-type" evidence="4">
    <location>
        <begin position="13"/>
        <end position="116"/>
    </location>
</feature>
<keyword evidence="3" id="KW-0804">Transcription</keyword>
<keyword evidence="1" id="KW-0805">Transcription regulation</keyword>
<evidence type="ECO:0000313" key="5">
    <source>
        <dbReference type="EMBL" id="GGZ50808.1"/>
    </source>
</evidence>
<dbReference type="PANTHER" id="PTHR33204:SF29">
    <property type="entry name" value="TRANSCRIPTIONAL REGULATOR"/>
    <property type="match status" value="1"/>
</dbReference>
<evidence type="ECO:0000256" key="3">
    <source>
        <dbReference type="ARBA" id="ARBA00023163"/>
    </source>
</evidence>
<keyword evidence="2" id="KW-0238">DNA-binding</keyword>
<dbReference type="PROSITE" id="PS51118">
    <property type="entry name" value="HTH_HXLR"/>
    <property type="match status" value="1"/>
</dbReference>
<dbReference type="Pfam" id="PF01638">
    <property type="entry name" value="HxlR"/>
    <property type="match status" value="1"/>
</dbReference>
<protein>
    <submittedName>
        <fullName evidence="5">Transcriptional regulator</fullName>
    </submittedName>
</protein>
<dbReference type="Proteomes" id="UP000615593">
    <property type="component" value="Unassembled WGS sequence"/>
</dbReference>
<proteinExistence type="predicted"/>
<reference evidence="6" key="1">
    <citation type="journal article" date="2019" name="Int. J. Syst. Evol. Microbiol.">
        <title>The Global Catalogue of Microorganisms (GCM) 10K type strain sequencing project: providing services to taxonomists for standard genome sequencing and annotation.</title>
        <authorList>
            <consortium name="The Broad Institute Genomics Platform"/>
            <consortium name="The Broad Institute Genome Sequencing Center for Infectious Disease"/>
            <person name="Wu L."/>
            <person name="Ma J."/>
        </authorList>
    </citation>
    <scope>NUCLEOTIDE SEQUENCE [LARGE SCALE GENOMIC DNA]</scope>
    <source>
        <strain evidence="6">KCTC 12708</strain>
    </source>
</reference>